<dbReference type="GeneID" id="69056027"/>
<comment type="caution">
    <text evidence="2">The sequence shown here is derived from an EMBL/GenBank/DDBJ whole genome shotgun (WGS) entry which is preliminary data.</text>
</comment>
<reference evidence="3" key="1">
    <citation type="submission" date="2017-04" db="EMBL/GenBank/DDBJ databases">
        <title>Function of individual gut microbiota members based on whole genome sequencing of pure cultures obtained from chicken caecum.</title>
        <authorList>
            <person name="Medvecky M."/>
            <person name="Cejkova D."/>
            <person name="Polansky O."/>
            <person name="Karasova D."/>
            <person name="Kubasova T."/>
            <person name="Cizek A."/>
            <person name="Rychlik I."/>
        </authorList>
    </citation>
    <scope>NUCLEOTIDE SEQUENCE [LARGE SCALE GENOMIC DNA]</scope>
    <source>
        <strain evidence="3">An144</strain>
    </source>
</reference>
<gene>
    <name evidence="2" type="ORF">B5E88_05695</name>
    <name evidence="1" type="ORF">U1294_00740</name>
</gene>
<reference evidence="2" key="2">
    <citation type="journal article" date="2018" name="BMC Genomics">
        <title>Whole genome sequencing and function prediction of 133 gut anaerobes isolated from chicken caecum in pure cultures.</title>
        <authorList>
            <person name="Medvecky M."/>
            <person name="Cejkova D."/>
            <person name="Polansky O."/>
            <person name="Karasova D."/>
            <person name="Kubasova T."/>
            <person name="Cizek A."/>
            <person name="Rychlik I."/>
        </authorList>
    </citation>
    <scope>NUCLEOTIDE SEQUENCE</scope>
    <source>
        <strain evidence="2">An144</strain>
    </source>
</reference>
<reference evidence="1" key="3">
    <citation type="submission" date="2023-12" db="EMBL/GenBank/DDBJ databases">
        <title>Molecular genomic analyses of Enterococcus cecorum from sepsis oubreaks in broilers.</title>
        <authorList>
            <person name="Rhoads D."/>
            <person name="Alrubaye A."/>
        </authorList>
    </citation>
    <scope>NUCLEOTIDE SEQUENCE</scope>
    <source>
        <strain evidence="1">1755</strain>
    </source>
</reference>
<evidence type="ECO:0000313" key="2">
    <source>
        <dbReference type="EMBL" id="OUQ10456.1"/>
    </source>
</evidence>
<proteinExistence type="predicted"/>
<accession>A0A1Y4QYP5</accession>
<evidence type="ECO:0000313" key="3">
    <source>
        <dbReference type="Proteomes" id="UP000196074"/>
    </source>
</evidence>
<dbReference type="Proteomes" id="UP000196074">
    <property type="component" value="Unassembled WGS sequence"/>
</dbReference>
<protein>
    <submittedName>
        <fullName evidence="2">Uncharacterized protein</fullName>
    </submittedName>
</protein>
<dbReference type="RefSeq" id="WP_010709764.1">
    <property type="nucleotide sequence ID" value="NZ_AP035890.1"/>
</dbReference>
<dbReference type="AlphaFoldDB" id="A0A1Y4QYP5"/>
<name>A0A1Y4QYP5_9ENTE</name>
<evidence type="ECO:0000313" key="1">
    <source>
        <dbReference type="EMBL" id="MDZ5596769.1"/>
    </source>
</evidence>
<dbReference type="Proteomes" id="UP001290582">
    <property type="component" value="Unassembled WGS sequence"/>
</dbReference>
<dbReference type="EMBL" id="NFLC01000009">
    <property type="protein sequence ID" value="OUQ10456.1"/>
    <property type="molecule type" value="Genomic_DNA"/>
</dbReference>
<dbReference type="EMBL" id="JAXOGL010000001">
    <property type="protein sequence ID" value="MDZ5596769.1"/>
    <property type="molecule type" value="Genomic_DNA"/>
</dbReference>
<sequence>MTNESFLSHINNVLTQSELSRTERRQLEEMLKSLLENYTPEELLQVLLEMIGPMHKTTCQV</sequence>
<organism evidence="2 3">
    <name type="scientific">Enterococcus cecorum</name>
    <dbReference type="NCBI Taxonomy" id="44008"/>
    <lineage>
        <taxon>Bacteria</taxon>
        <taxon>Bacillati</taxon>
        <taxon>Bacillota</taxon>
        <taxon>Bacilli</taxon>
        <taxon>Lactobacillales</taxon>
        <taxon>Enterococcaceae</taxon>
        <taxon>Enterococcus</taxon>
    </lineage>
</organism>